<keyword evidence="3" id="KW-1185">Reference proteome</keyword>
<evidence type="ECO:0000313" key="2">
    <source>
        <dbReference type="EMBL" id="CAB4014221.1"/>
    </source>
</evidence>
<protein>
    <submittedName>
        <fullName evidence="2">---NA</fullName>
    </submittedName>
</protein>
<dbReference type="Proteomes" id="UP001152795">
    <property type="component" value="Unassembled WGS sequence"/>
</dbReference>
<comment type="caution">
    <text evidence="2">The sequence shown here is derived from an EMBL/GenBank/DDBJ whole genome shotgun (WGS) entry which is preliminary data.</text>
</comment>
<dbReference type="OrthoDB" id="10526767at2759"/>
<dbReference type="InterPro" id="IPR036034">
    <property type="entry name" value="PDZ_sf"/>
</dbReference>
<dbReference type="Gene3D" id="2.30.42.10">
    <property type="match status" value="1"/>
</dbReference>
<proteinExistence type="predicted"/>
<evidence type="ECO:0000256" key="1">
    <source>
        <dbReference type="SAM" id="MobiDB-lite"/>
    </source>
</evidence>
<name>A0A6S7JB09_PARCT</name>
<reference evidence="2" key="1">
    <citation type="submission" date="2020-04" db="EMBL/GenBank/DDBJ databases">
        <authorList>
            <person name="Alioto T."/>
            <person name="Alioto T."/>
            <person name="Gomez Garrido J."/>
        </authorList>
    </citation>
    <scope>NUCLEOTIDE SEQUENCE</scope>
    <source>
        <strain evidence="2">A484AB</strain>
    </source>
</reference>
<evidence type="ECO:0000313" key="3">
    <source>
        <dbReference type="Proteomes" id="UP001152795"/>
    </source>
</evidence>
<dbReference type="AlphaFoldDB" id="A0A6S7JB09"/>
<feature type="compositionally biased region" description="Low complexity" evidence="1">
    <location>
        <begin position="64"/>
        <end position="86"/>
    </location>
</feature>
<accession>A0A6S7JB09</accession>
<gene>
    <name evidence="2" type="ORF">PACLA_8A005388</name>
</gene>
<dbReference type="EMBL" id="CACRXK020008205">
    <property type="protein sequence ID" value="CAB4014221.1"/>
    <property type="molecule type" value="Genomic_DNA"/>
</dbReference>
<sequence length="333" mass="36456">MTTIYQKIRKAFGSNGSVDSGCHDVQGGIGAVITSGTCTFVDKIGIKLDENLYKVRVDKEQTISNRNSASSSSSSSNSSSNSSSGVDDGGDCADGVIIREGAKITEVGWETYAHGFGLRDDDIIISVNNKPVLSAAMVASMIQRILKHSKNSQLRMEIHRRERGLIILDNGGDDVSASDDDELICIDNTKSKLKNVRYSKYLYATSSKIGLSNFRTPLEDKFFTIKHYAKVIGDADERFIALKHNKTNRWVRIDSGIVTLQPPPPGDGHTLPIDSNYLINVTSSGTNETLQPVNEPGRAIGFERRRRAATLISTPIPATNKKVLFRIYTSDSH</sequence>
<dbReference type="SUPFAM" id="SSF50156">
    <property type="entry name" value="PDZ domain-like"/>
    <property type="match status" value="1"/>
</dbReference>
<organism evidence="2 3">
    <name type="scientific">Paramuricea clavata</name>
    <name type="common">Red gorgonian</name>
    <name type="synonym">Violescent sea-whip</name>
    <dbReference type="NCBI Taxonomy" id="317549"/>
    <lineage>
        <taxon>Eukaryota</taxon>
        <taxon>Metazoa</taxon>
        <taxon>Cnidaria</taxon>
        <taxon>Anthozoa</taxon>
        <taxon>Octocorallia</taxon>
        <taxon>Malacalcyonacea</taxon>
        <taxon>Plexauridae</taxon>
        <taxon>Paramuricea</taxon>
    </lineage>
</organism>
<feature type="region of interest" description="Disordered" evidence="1">
    <location>
        <begin position="63"/>
        <end position="89"/>
    </location>
</feature>